<evidence type="ECO:0000256" key="1">
    <source>
        <dbReference type="SAM" id="MobiDB-lite"/>
    </source>
</evidence>
<feature type="compositionally biased region" description="Low complexity" evidence="1">
    <location>
        <begin position="24"/>
        <end position="39"/>
    </location>
</feature>
<feature type="compositionally biased region" description="Low complexity" evidence="1">
    <location>
        <begin position="1"/>
        <end position="14"/>
    </location>
</feature>
<organism evidence="2">
    <name type="scientific">uncultured Mycobacteriales bacterium</name>
    <dbReference type="NCBI Taxonomy" id="581187"/>
    <lineage>
        <taxon>Bacteria</taxon>
        <taxon>Bacillati</taxon>
        <taxon>Actinomycetota</taxon>
        <taxon>Actinomycetes</taxon>
        <taxon>Mycobacteriales</taxon>
        <taxon>environmental samples</taxon>
    </lineage>
</organism>
<gene>
    <name evidence="2" type="ORF">AVDCRST_MAG41-2167</name>
</gene>
<protein>
    <submittedName>
        <fullName evidence="2">MbtH-like NRPS chaperone</fullName>
    </submittedName>
</protein>
<dbReference type="EMBL" id="CADCTP010000196">
    <property type="protein sequence ID" value="CAA9255810.1"/>
    <property type="molecule type" value="Genomic_DNA"/>
</dbReference>
<evidence type="ECO:0000313" key="2">
    <source>
        <dbReference type="EMBL" id="CAA9255810.1"/>
    </source>
</evidence>
<proteinExistence type="predicted"/>
<feature type="non-terminal residue" evidence="2">
    <location>
        <position position="1"/>
    </location>
</feature>
<reference evidence="2" key="1">
    <citation type="submission" date="2020-02" db="EMBL/GenBank/DDBJ databases">
        <authorList>
            <person name="Meier V. D."/>
        </authorList>
    </citation>
    <scope>NUCLEOTIDE SEQUENCE</scope>
    <source>
        <strain evidence="2">AVDCRST_MAG41</strain>
    </source>
</reference>
<feature type="region of interest" description="Disordered" evidence="1">
    <location>
        <begin position="1"/>
        <end position="61"/>
    </location>
</feature>
<feature type="non-terminal residue" evidence="2">
    <location>
        <position position="61"/>
    </location>
</feature>
<dbReference type="AlphaFoldDB" id="A0A6J4INX8"/>
<name>A0A6J4INX8_9ACTN</name>
<sequence length="61" mass="6092">WSSTSPSSTTRASTRCGGRTGTCRPAGGRPATAAPGRSAWPGSTRCGPTCGRSACAPRRAP</sequence>
<accession>A0A6J4INX8</accession>